<dbReference type="SMART" id="SM00911">
    <property type="entry name" value="HWE_HK"/>
    <property type="match status" value="1"/>
</dbReference>
<dbReference type="SMART" id="SM00086">
    <property type="entry name" value="PAC"/>
    <property type="match status" value="1"/>
</dbReference>
<keyword evidence="19" id="KW-1185">Reference proteome</keyword>
<dbReference type="CDD" id="cd00130">
    <property type="entry name" value="PAS"/>
    <property type="match status" value="1"/>
</dbReference>
<keyword evidence="12" id="KW-0067">ATP-binding</keyword>
<dbReference type="EMBL" id="NHRY01000272">
    <property type="protein sequence ID" value="PPQ26237.1"/>
    <property type="molecule type" value="Genomic_DNA"/>
</dbReference>
<dbReference type="Gene3D" id="3.30.565.10">
    <property type="entry name" value="Histidine kinase-like ATPase, C-terminal domain"/>
    <property type="match status" value="1"/>
</dbReference>
<dbReference type="Pfam" id="PF08448">
    <property type="entry name" value="PAS_4"/>
    <property type="match status" value="1"/>
</dbReference>
<dbReference type="SUPFAM" id="SSF55785">
    <property type="entry name" value="PYP-like sensor domain (PAS domain)"/>
    <property type="match status" value="2"/>
</dbReference>
<proteinExistence type="predicted"/>
<dbReference type="Gene3D" id="3.30.450.20">
    <property type="entry name" value="PAS domain"/>
    <property type="match status" value="2"/>
</dbReference>
<dbReference type="AlphaFoldDB" id="A0A2S6MV45"/>
<keyword evidence="6" id="KW-0285">Flavoprotein</keyword>
<keyword evidence="8" id="KW-0808">Transferase</keyword>
<keyword evidence="13" id="KW-0157">Chromophore</keyword>
<dbReference type="RefSeq" id="WP_104523007.1">
    <property type="nucleotide sequence ID" value="NZ_NHRY01000272.1"/>
</dbReference>
<dbReference type="Proteomes" id="UP000239724">
    <property type="component" value="Unassembled WGS sequence"/>
</dbReference>
<dbReference type="InterPro" id="IPR013656">
    <property type="entry name" value="PAS_4"/>
</dbReference>
<evidence type="ECO:0000256" key="3">
    <source>
        <dbReference type="ARBA" id="ARBA00022543"/>
    </source>
</evidence>
<evidence type="ECO:0000256" key="12">
    <source>
        <dbReference type="ARBA" id="ARBA00022840"/>
    </source>
</evidence>
<evidence type="ECO:0000313" key="18">
    <source>
        <dbReference type="EMBL" id="PPQ26237.1"/>
    </source>
</evidence>
<dbReference type="Pfam" id="PF13426">
    <property type="entry name" value="PAS_9"/>
    <property type="match status" value="1"/>
</dbReference>
<evidence type="ECO:0000256" key="2">
    <source>
        <dbReference type="ARBA" id="ARBA00012438"/>
    </source>
</evidence>
<evidence type="ECO:0000256" key="4">
    <source>
        <dbReference type="ARBA" id="ARBA00022553"/>
    </source>
</evidence>
<dbReference type="InterPro" id="IPR035965">
    <property type="entry name" value="PAS-like_dom_sf"/>
</dbReference>
<dbReference type="NCBIfam" id="TIGR00229">
    <property type="entry name" value="sensory_box"/>
    <property type="match status" value="1"/>
</dbReference>
<evidence type="ECO:0000256" key="15">
    <source>
        <dbReference type="ARBA" id="ARBA00023170"/>
    </source>
</evidence>
<dbReference type="GO" id="GO:0009881">
    <property type="term" value="F:photoreceptor activity"/>
    <property type="evidence" value="ECO:0007669"/>
    <property type="project" value="UniProtKB-KW"/>
</dbReference>
<evidence type="ECO:0000256" key="11">
    <source>
        <dbReference type="ARBA" id="ARBA00022777"/>
    </source>
</evidence>
<dbReference type="SMART" id="SM00091">
    <property type="entry name" value="PAS"/>
    <property type="match status" value="2"/>
</dbReference>
<dbReference type="GO" id="GO:0004673">
    <property type="term" value="F:protein histidine kinase activity"/>
    <property type="evidence" value="ECO:0007669"/>
    <property type="project" value="UniProtKB-EC"/>
</dbReference>
<evidence type="ECO:0000259" key="17">
    <source>
        <dbReference type="PROSITE" id="PS50113"/>
    </source>
</evidence>
<dbReference type="SUPFAM" id="SSF55874">
    <property type="entry name" value="ATPase domain of HSP90 chaperone/DNA topoisomerase II/histidine kinase"/>
    <property type="match status" value="1"/>
</dbReference>
<keyword evidence="11" id="KW-0418">Kinase</keyword>
<dbReference type="GO" id="GO:0006355">
    <property type="term" value="P:regulation of DNA-templated transcription"/>
    <property type="evidence" value="ECO:0007669"/>
    <property type="project" value="InterPro"/>
</dbReference>
<keyword evidence="9" id="KW-0677">Repeat</keyword>
<evidence type="ECO:0000256" key="10">
    <source>
        <dbReference type="ARBA" id="ARBA00022741"/>
    </source>
</evidence>
<evidence type="ECO:0000256" key="8">
    <source>
        <dbReference type="ARBA" id="ARBA00022679"/>
    </source>
</evidence>
<evidence type="ECO:0000256" key="1">
    <source>
        <dbReference type="ARBA" id="ARBA00000085"/>
    </source>
</evidence>
<dbReference type="InterPro" id="IPR001610">
    <property type="entry name" value="PAC"/>
</dbReference>
<keyword evidence="7" id="KW-0288">FMN</keyword>
<comment type="catalytic activity">
    <reaction evidence="1">
        <text>ATP + protein L-histidine = ADP + protein N-phospho-L-histidine.</text>
        <dbReference type="EC" id="2.7.13.3"/>
    </reaction>
</comment>
<organism evidence="18 19">
    <name type="scientific">Rhodopila globiformis</name>
    <name type="common">Rhodopseudomonas globiformis</name>
    <dbReference type="NCBI Taxonomy" id="1071"/>
    <lineage>
        <taxon>Bacteria</taxon>
        <taxon>Pseudomonadati</taxon>
        <taxon>Pseudomonadota</taxon>
        <taxon>Alphaproteobacteria</taxon>
        <taxon>Acetobacterales</taxon>
        <taxon>Acetobacteraceae</taxon>
        <taxon>Rhodopila</taxon>
    </lineage>
</organism>
<dbReference type="InterPro" id="IPR011102">
    <property type="entry name" value="Sig_transdc_His_kinase_HWE"/>
</dbReference>
<dbReference type="PROSITE" id="PS50112">
    <property type="entry name" value="PAS"/>
    <property type="match status" value="1"/>
</dbReference>
<feature type="domain" description="PAS" evidence="16">
    <location>
        <begin position="155"/>
        <end position="210"/>
    </location>
</feature>
<gene>
    <name evidence="18" type="ORF">CCS01_30945</name>
</gene>
<dbReference type="InterPro" id="IPR036890">
    <property type="entry name" value="HATPase_C_sf"/>
</dbReference>
<sequence>MMSSIGSTTDALATRADDPAIMDLYRGIVETLPAHLAVIDRTGRIILVNKAWRDYAAGNGGPADAAIMVGANYLAVCRAATDTDIHAAQALAGIETVLAGDPPQFSMEYPCHSPREQSWFLMTVSPIGLGSGTGAVIAHVNITLGKEAEQALRASEIRFRAMFENAAVGIAEIAPDGRWLRVNDRLKRIIGYPVEDLLATTYRGITHPDDVDADATQMEIMRSGAVDSFCVEKRFLRKDGSAVWVNVTLSSVRAADGTVAYFVAVIEDITERKQAEERQRTLLQELAHRGKILLAVIQSIASRSLSGNQTLAEGRDAFNGRLQSLAQTYGALTHEAFEGALLEGLLRTELAAFGGRVHISGPGLMLTVKAAQTFALVVHELATNAAKYGALSNPAGHLTVTWHIGGPPAEPRLVFDWIEQGGPPAEPPRRRGFGTTLVSTVAGGDFGCEPELIYGPDGFRYRLDAPLSRLGSVQVESPVRRRLKSAPLCSLYDAWARQRGAAEFLPQLGDFDWSRFAATGALTVAVVEAGASSVRFVQVGRALVNELGRPLHDKDVGAEDETGLAEAYWRCARQGEPTHELLRFDFGDGDPLTFERLLVPFSATGSRSVTHVVGMAVYQGHTRPPVM</sequence>
<dbReference type="OrthoDB" id="341208at2"/>
<dbReference type="PROSITE" id="PS50113">
    <property type="entry name" value="PAC"/>
    <property type="match status" value="1"/>
</dbReference>
<dbReference type="InterPro" id="IPR000700">
    <property type="entry name" value="PAS-assoc_C"/>
</dbReference>
<evidence type="ECO:0000256" key="14">
    <source>
        <dbReference type="ARBA" id="ARBA00023026"/>
    </source>
</evidence>
<evidence type="ECO:0000256" key="13">
    <source>
        <dbReference type="ARBA" id="ARBA00022991"/>
    </source>
</evidence>
<dbReference type="EC" id="2.7.13.3" evidence="2"/>
<keyword evidence="14" id="KW-0843">Virulence</keyword>
<evidence type="ECO:0000256" key="6">
    <source>
        <dbReference type="ARBA" id="ARBA00022630"/>
    </source>
</evidence>
<evidence type="ECO:0000256" key="9">
    <source>
        <dbReference type="ARBA" id="ARBA00022737"/>
    </source>
</evidence>
<evidence type="ECO:0000259" key="16">
    <source>
        <dbReference type="PROSITE" id="PS50112"/>
    </source>
</evidence>
<dbReference type="PANTHER" id="PTHR41523">
    <property type="entry name" value="TWO-COMPONENT SYSTEM SENSOR PROTEIN"/>
    <property type="match status" value="1"/>
</dbReference>
<dbReference type="Pfam" id="PF07536">
    <property type="entry name" value="HWE_HK"/>
    <property type="match status" value="1"/>
</dbReference>
<keyword evidence="10" id="KW-0547">Nucleotide-binding</keyword>
<dbReference type="InterPro" id="IPR000014">
    <property type="entry name" value="PAS"/>
</dbReference>
<dbReference type="GO" id="GO:0005524">
    <property type="term" value="F:ATP binding"/>
    <property type="evidence" value="ECO:0007669"/>
    <property type="project" value="UniProtKB-KW"/>
</dbReference>
<comment type="caution">
    <text evidence="18">The sequence shown here is derived from an EMBL/GenBank/DDBJ whole genome shotgun (WGS) entry which is preliminary data.</text>
</comment>
<evidence type="ECO:0000256" key="7">
    <source>
        <dbReference type="ARBA" id="ARBA00022643"/>
    </source>
</evidence>
<name>A0A2S6MV45_RHOGL</name>
<keyword evidence="15" id="KW-0675">Receptor</keyword>
<reference evidence="18 19" key="1">
    <citation type="journal article" date="2018" name="Arch. Microbiol.">
        <title>New insights into the metabolic potential of the phototrophic purple bacterium Rhodopila globiformis DSM 161(T) from its draft genome sequence and evidence for a vanadium-dependent nitrogenase.</title>
        <authorList>
            <person name="Imhoff J.F."/>
            <person name="Rahn T."/>
            <person name="Kunzel S."/>
            <person name="Neulinger S.C."/>
        </authorList>
    </citation>
    <scope>NUCLEOTIDE SEQUENCE [LARGE SCALE GENOMIC DNA]</scope>
    <source>
        <strain evidence="18 19">DSM 161</strain>
    </source>
</reference>
<keyword evidence="5" id="KW-0716">Sensory transduction</keyword>
<dbReference type="PANTHER" id="PTHR41523:SF7">
    <property type="entry name" value="HISTIDINE KINASE"/>
    <property type="match status" value="1"/>
</dbReference>
<protein>
    <recommendedName>
        <fullName evidence="2">histidine kinase</fullName>
        <ecNumber evidence="2">2.7.13.3</ecNumber>
    </recommendedName>
</protein>
<keyword evidence="3" id="KW-0600">Photoreceptor protein</keyword>
<evidence type="ECO:0000256" key="5">
    <source>
        <dbReference type="ARBA" id="ARBA00022606"/>
    </source>
</evidence>
<evidence type="ECO:0000313" key="19">
    <source>
        <dbReference type="Proteomes" id="UP000239724"/>
    </source>
</evidence>
<feature type="domain" description="PAC" evidence="17">
    <location>
        <begin position="229"/>
        <end position="281"/>
    </location>
</feature>
<accession>A0A2S6MV45</accession>
<keyword evidence="4" id="KW-0597">Phosphoprotein</keyword>